<proteinExistence type="predicted"/>
<keyword evidence="2" id="KW-1185">Reference proteome</keyword>
<dbReference type="PANTHER" id="PTHR20889:SF12">
    <property type="entry name" value="LP01149P"/>
    <property type="match status" value="1"/>
</dbReference>
<sequence>MMKGEPSCCGNCLLVVGMAGIVVVFDFDKMIIEYDSDDFVVQELGATQLLNRLLPTMPWNTLMVLDSLAHDRLPTPDALS</sequence>
<dbReference type="GO" id="GO:0016791">
    <property type="term" value="F:phosphatase activity"/>
    <property type="evidence" value="ECO:0007669"/>
    <property type="project" value="InterPro"/>
</dbReference>
<dbReference type="Pfam" id="PF06888">
    <property type="entry name" value="Put_Phosphatase"/>
    <property type="match status" value="1"/>
</dbReference>
<evidence type="ECO:0000313" key="2">
    <source>
        <dbReference type="Proteomes" id="UP000655225"/>
    </source>
</evidence>
<dbReference type="PANTHER" id="PTHR20889">
    <property type="entry name" value="PHOSPHATASE, ORPHAN 1, 2"/>
    <property type="match status" value="1"/>
</dbReference>
<organism evidence="1 2">
    <name type="scientific">Tetracentron sinense</name>
    <name type="common">Spur-leaf</name>
    <dbReference type="NCBI Taxonomy" id="13715"/>
    <lineage>
        <taxon>Eukaryota</taxon>
        <taxon>Viridiplantae</taxon>
        <taxon>Streptophyta</taxon>
        <taxon>Embryophyta</taxon>
        <taxon>Tracheophyta</taxon>
        <taxon>Spermatophyta</taxon>
        <taxon>Magnoliopsida</taxon>
        <taxon>Trochodendrales</taxon>
        <taxon>Trochodendraceae</taxon>
        <taxon>Tetracentron</taxon>
    </lineage>
</organism>
<dbReference type="Proteomes" id="UP000655225">
    <property type="component" value="Unassembled WGS sequence"/>
</dbReference>
<reference evidence="1 2" key="1">
    <citation type="submission" date="2020-04" db="EMBL/GenBank/DDBJ databases">
        <title>Plant Genome Project.</title>
        <authorList>
            <person name="Zhang R.-G."/>
        </authorList>
    </citation>
    <scope>NUCLEOTIDE SEQUENCE [LARGE SCALE GENOMIC DNA]</scope>
    <source>
        <strain evidence="1">YNK0</strain>
        <tissue evidence="1">Leaf</tissue>
    </source>
</reference>
<name>A0A835DG15_TETSI</name>
<dbReference type="OrthoDB" id="10267182at2759"/>
<accession>A0A835DG15</accession>
<dbReference type="AlphaFoldDB" id="A0A835DG15"/>
<gene>
    <name evidence="1" type="ORF">HHK36_015302</name>
</gene>
<dbReference type="InterPro" id="IPR016965">
    <property type="entry name" value="Pase_PHOSPHO-typ"/>
</dbReference>
<dbReference type="EMBL" id="JABCRI010000010">
    <property type="protein sequence ID" value="KAF8399437.1"/>
    <property type="molecule type" value="Genomic_DNA"/>
</dbReference>
<protein>
    <submittedName>
        <fullName evidence="1">Uncharacterized protein</fullName>
    </submittedName>
</protein>
<evidence type="ECO:0000313" key="1">
    <source>
        <dbReference type="EMBL" id="KAF8399437.1"/>
    </source>
</evidence>
<comment type="caution">
    <text evidence="1">The sequence shown here is derived from an EMBL/GenBank/DDBJ whole genome shotgun (WGS) entry which is preliminary data.</text>
</comment>